<evidence type="ECO:0000256" key="5">
    <source>
        <dbReference type="ARBA" id="ARBA00023136"/>
    </source>
</evidence>
<dbReference type="SUPFAM" id="SSF48695">
    <property type="entry name" value="Multiheme cytochromes"/>
    <property type="match status" value="1"/>
</dbReference>
<feature type="transmembrane region" description="Helical" evidence="6">
    <location>
        <begin position="460"/>
        <end position="480"/>
    </location>
</feature>
<dbReference type="AlphaFoldDB" id="A0A7V1LNB9"/>
<evidence type="ECO:0000256" key="1">
    <source>
        <dbReference type="ARBA" id="ARBA00004141"/>
    </source>
</evidence>
<gene>
    <name evidence="9" type="ORF">ENJ10_10520</name>
</gene>
<evidence type="ECO:0000256" key="2">
    <source>
        <dbReference type="ARBA" id="ARBA00022692"/>
    </source>
</evidence>
<feature type="chain" id="PRO_5031470846" description="Cytochrome b561 bacterial/Ni-hydrogenase domain-containing protein" evidence="7">
    <location>
        <begin position="27"/>
        <end position="626"/>
    </location>
</feature>
<evidence type="ECO:0000256" key="7">
    <source>
        <dbReference type="SAM" id="SignalP"/>
    </source>
</evidence>
<keyword evidence="4 6" id="KW-1133">Transmembrane helix</keyword>
<dbReference type="EMBL" id="DRLD01000289">
    <property type="protein sequence ID" value="HED11111.1"/>
    <property type="molecule type" value="Genomic_DNA"/>
</dbReference>
<dbReference type="InterPro" id="IPR011577">
    <property type="entry name" value="Cyt_b561_bac/Ni-Hgenase"/>
</dbReference>
<dbReference type="GO" id="GO:0016491">
    <property type="term" value="F:oxidoreductase activity"/>
    <property type="evidence" value="ECO:0007669"/>
    <property type="project" value="TreeGrafter"/>
</dbReference>
<dbReference type="Gene3D" id="1.20.950.20">
    <property type="entry name" value="Transmembrane di-heme cytochromes, Chain C"/>
    <property type="match status" value="1"/>
</dbReference>
<dbReference type="InterPro" id="IPR051829">
    <property type="entry name" value="Multiheme_Cytochr_ET"/>
</dbReference>
<dbReference type="Pfam" id="PF01292">
    <property type="entry name" value="Ni_hydr_CYTB"/>
    <property type="match status" value="1"/>
</dbReference>
<feature type="signal peptide" evidence="7">
    <location>
        <begin position="1"/>
        <end position="26"/>
    </location>
</feature>
<evidence type="ECO:0000256" key="4">
    <source>
        <dbReference type="ARBA" id="ARBA00022989"/>
    </source>
</evidence>
<organism evidence="9">
    <name type="scientific">Caldithrix abyssi</name>
    <dbReference type="NCBI Taxonomy" id="187145"/>
    <lineage>
        <taxon>Bacteria</taxon>
        <taxon>Pseudomonadati</taxon>
        <taxon>Calditrichota</taxon>
        <taxon>Calditrichia</taxon>
        <taxon>Calditrichales</taxon>
        <taxon>Calditrichaceae</taxon>
        <taxon>Caldithrix</taxon>
    </lineage>
</organism>
<feature type="transmembrane region" description="Helical" evidence="6">
    <location>
        <begin position="416"/>
        <end position="440"/>
    </location>
</feature>
<evidence type="ECO:0000259" key="8">
    <source>
        <dbReference type="Pfam" id="PF01292"/>
    </source>
</evidence>
<feature type="transmembrane region" description="Helical" evidence="6">
    <location>
        <begin position="569"/>
        <end position="590"/>
    </location>
</feature>
<protein>
    <recommendedName>
        <fullName evidence="8">Cytochrome b561 bacterial/Ni-hydrogenase domain-containing protein</fullName>
    </recommendedName>
</protein>
<comment type="subcellular location">
    <subcellularLocation>
        <location evidence="1">Membrane</location>
        <topology evidence="1">Multi-pass membrane protein</topology>
    </subcellularLocation>
</comment>
<evidence type="ECO:0000256" key="6">
    <source>
        <dbReference type="SAM" id="Phobius"/>
    </source>
</evidence>
<feature type="transmembrane region" description="Helical" evidence="6">
    <location>
        <begin position="370"/>
        <end position="395"/>
    </location>
</feature>
<keyword evidence="3 7" id="KW-0732">Signal</keyword>
<evidence type="ECO:0000313" key="9">
    <source>
        <dbReference type="EMBL" id="HED11111.1"/>
    </source>
</evidence>
<dbReference type="GO" id="GO:0016020">
    <property type="term" value="C:membrane"/>
    <property type="evidence" value="ECO:0007669"/>
    <property type="project" value="UniProtKB-SubCell"/>
</dbReference>
<dbReference type="GO" id="GO:0009055">
    <property type="term" value="F:electron transfer activity"/>
    <property type="evidence" value="ECO:0007669"/>
    <property type="project" value="InterPro"/>
</dbReference>
<comment type="caution">
    <text evidence="9">The sequence shown here is derived from an EMBL/GenBank/DDBJ whole genome shotgun (WGS) entry which is preliminary data.</text>
</comment>
<evidence type="ECO:0000256" key="3">
    <source>
        <dbReference type="ARBA" id="ARBA00022729"/>
    </source>
</evidence>
<feature type="domain" description="Cytochrome b561 bacterial/Ni-hydrogenase" evidence="8">
    <location>
        <begin position="411"/>
        <end position="593"/>
    </location>
</feature>
<name>A0A7V1LNB9_CALAY</name>
<reference evidence="9" key="1">
    <citation type="journal article" date="2020" name="mSystems">
        <title>Genome- and Community-Level Interaction Insights into Carbon Utilization and Element Cycling Functions of Hydrothermarchaeota in Hydrothermal Sediment.</title>
        <authorList>
            <person name="Zhou Z."/>
            <person name="Liu Y."/>
            <person name="Xu W."/>
            <person name="Pan J."/>
            <person name="Luo Z.H."/>
            <person name="Li M."/>
        </authorList>
    </citation>
    <scope>NUCLEOTIDE SEQUENCE [LARGE SCALE GENOMIC DNA]</scope>
    <source>
        <strain evidence="9">HyVt-456</strain>
    </source>
</reference>
<feature type="transmembrane region" description="Helical" evidence="6">
    <location>
        <begin position="530"/>
        <end position="549"/>
    </location>
</feature>
<dbReference type="Gene3D" id="3.90.10.10">
    <property type="entry name" value="Cytochrome C3"/>
    <property type="match status" value="2"/>
</dbReference>
<sequence>MCPLLPTRSLTMKYVLFLFTVSLALAQTNRECLDCHDDFDLTVYEESVHEDMDCTECHSLPARHDEDSTLTVPRVNCGDCHEDARDEYETSVHRFYRDDADVPGASCVDCHGTHNILSYDDKNSTIYKLNIEKTCGNCHSKPEVLQKLGLRGEGPVGLYKGSVHARILHNDPDKDAPTCINCHDYHTILHQTDAGCLYNKRHLSSTCGQCHEKEQEAYQQSIHWQAINRGHMEAPTCNDCHGEHQIMAVTDSITGAVQLNFATQTCKNCHASAVMMKRFGLDPRRLESYERSYHGLAVLKGSPEAATCTSCHEVHAIKSSRDTTSSINTAHLEETCGQCHSDVSESFTRIVVHPLDQKERNPVAWFFRTLYLWLIFIVIGGMLSHNAIILLHYLAERRRQRKTGSPLVQRFQPFEVYQHMLLILSFSVLALTGFALRFPQAAWVELLVNLGMTETVRANLHRAAAVLMIIISLIQAWYLLFTPRGKREMKALKPTLRDIKDLWANIAFHLGLKNRKPDFDRFSYVEKAEYLALIWGIILMGLTGFILWFPEFFIYYLPVWTFETAEVIHYFEAWLATLAILVWHWFFVIFHPQVYPMNITWMDGKISEREMKEEHLLEYKRLKRLP</sequence>
<keyword evidence="2 6" id="KW-0812">Transmembrane</keyword>
<proteinExistence type="predicted"/>
<dbReference type="PANTHER" id="PTHR35038">
    <property type="entry name" value="DISSIMILATORY SULFITE REDUCTASE SIRA"/>
    <property type="match status" value="1"/>
</dbReference>
<dbReference type="PANTHER" id="PTHR35038:SF6">
    <property type="entry name" value="SURFACE LOCALIZED DECAHEME CYTOCHROME C LIPOPROTEIN"/>
    <property type="match status" value="1"/>
</dbReference>
<keyword evidence="5 6" id="KW-0472">Membrane</keyword>
<accession>A0A7V1LNB9</accession>
<dbReference type="InterPro" id="IPR036280">
    <property type="entry name" value="Multihaem_cyt_sf"/>
</dbReference>
<dbReference type="Proteomes" id="UP000886005">
    <property type="component" value="Unassembled WGS sequence"/>
</dbReference>